<dbReference type="PANTHER" id="PTHR43133">
    <property type="entry name" value="RNA POLYMERASE ECF-TYPE SIGMA FACTO"/>
    <property type="match status" value="1"/>
</dbReference>
<keyword evidence="5" id="KW-0804">Transcription</keyword>
<dbReference type="STRING" id="48467.SAMN02745166_02901"/>
<keyword evidence="2" id="KW-0805">Transcription regulation</keyword>
<proteinExistence type="inferred from homology"/>
<comment type="similarity">
    <text evidence="1">Belongs to the sigma-70 factor family. ECF subfamily.</text>
</comment>
<evidence type="ECO:0000256" key="4">
    <source>
        <dbReference type="ARBA" id="ARBA00023125"/>
    </source>
</evidence>
<dbReference type="Proteomes" id="UP000190774">
    <property type="component" value="Unassembled WGS sequence"/>
</dbReference>
<dbReference type="SUPFAM" id="SSF88659">
    <property type="entry name" value="Sigma3 and sigma4 domains of RNA polymerase sigma factors"/>
    <property type="match status" value="1"/>
</dbReference>
<feature type="region of interest" description="Disordered" evidence="6">
    <location>
        <begin position="258"/>
        <end position="286"/>
    </location>
</feature>
<dbReference type="NCBIfam" id="TIGR02937">
    <property type="entry name" value="sigma70-ECF"/>
    <property type="match status" value="1"/>
</dbReference>
<dbReference type="GO" id="GO:0006352">
    <property type="term" value="P:DNA-templated transcription initiation"/>
    <property type="evidence" value="ECO:0007669"/>
    <property type="project" value="InterPro"/>
</dbReference>
<evidence type="ECO:0000256" key="1">
    <source>
        <dbReference type="ARBA" id="ARBA00010641"/>
    </source>
</evidence>
<protein>
    <submittedName>
        <fullName evidence="9">RNA polymerase sigma factor, sigma-70 family</fullName>
    </submittedName>
</protein>
<dbReference type="EMBL" id="FUYE01000009">
    <property type="protein sequence ID" value="SKA99308.1"/>
    <property type="molecule type" value="Genomic_DNA"/>
</dbReference>
<accession>A0A1T4YCQ6</accession>
<dbReference type="GO" id="GO:0016987">
    <property type="term" value="F:sigma factor activity"/>
    <property type="evidence" value="ECO:0007669"/>
    <property type="project" value="UniProtKB-KW"/>
</dbReference>
<sequence length="887" mass="96122">MNAMPNPPMDEELAALRAGRTAAACEKIVALYGPLVKSACLRVLRDEGLAEDAAQETFVLLVKKASSLPAGTSLAGWLYHAACRTALNHQRTAIRRRVRENSVEALNQMTPDAQPNLWTEIEPHLDDAMLTLPERQRDLVLQCYFQNQSQRSAAAALGCSESVVSRELSAAVEALRQFFTQRRIAVSSVALAGLLATHGASASMVGGSAMVTAMMTAPVSSSLVLTLVQSKFLLTTVAVVSTVTVAAISYGLTHSSATAPGSHGGSASATLAQSGSSRTPSAGAAKKGKWEASFRFTSAMALDQQKKQVLLESDPDARYALLQQMGVRLSRAGFDQLIAKDLDASVASWRDTYTVLSNRAEAFDNYLMAWSNEAPLDALAWVAAQPDGGLGLRKQLLYVLANKQVPSETLREWIGTLTTPTMRQEAMIALESIGNPASLIARMGTGGNEGFLVDLALLHRGKDLDWAAFGRKLAAGKSAIVARAMRLALDEGVSPPHFDQLIRELARSADPNISVGATNILRAVRGDAGTDYLQALELAEICDRVGMSNFSIDILYAWAAADPQAAMHYTGGLKDLASMRNVLRGLTTLPDETTLLHWMAGTPSKAQDIALAALYGRLSTSLFEQLQKITQSTVIVDQVEAAMEVMRMLPFSEAAAAAEWLKQLPEGENRQELARALARRLAAVDPQATLDLVQQERLKGKDYDLSMAHAVMEFAAKNDLAQSTRFIQQITDPKKYADALGQLAMVKFPGRPEEAFAYIQAHSRGDWEPAALRMLSSLYYNKLDNIDANAAEILNLDLERLGPEAVARASDFCKVWIDNRAPVTTPLAWTQQLPGNIGREARLQLARNPQLKPAIVEQFHVWIQTASISPAERAQLQMVLGKRLAVK</sequence>
<reference evidence="10" key="1">
    <citation type="submission" date="2017-02" db="EMBL/GenBank/DDBJ databases">
        <authorList>
            <person name="Varghese N."/>
            <person name="Submissions S."/>
        </authorList>
    </citation>
    <scope>NUCLEOTIDE SEQUENCE [LARGE SCALE GENOMIC DNA]</scope>
    <source>
        <strain evidence="10">ATCC 700200</strain>
    </source>
</reference>
<dbReference type="Pfam" id="PF08281">
    <property type="entry name" value="Sigma70_r4_2"/>
    <property type="match status" value="1"/>
</dbReference>
<dbReference type="GO" id="GO:0003677">
    <property type="term" value="F:DNA binding"/>
    <property type="evidence" value="ECO:0007669"/>
    <property type="project" value="UniProtKB-KW"/>
</dbReference>
<dbReference type="InterPro" id="IPR013324">
    <property type="entry name" value="RNA_pol_sigma_r3/r4-like"/>
</dbReference>
<dbReference type="InterPro" id="IPR013249">
    <property type="entry name" value="RNA_pol_sigma70_r4_t2"/>
</dbReference>
<dbReference type="InterPro" id="IPR036388">
    <property type="entry name" value="WH-like_DNA-bd_sf"/>
</dbReference>
<dbReference type="InterPro" id="IPR007627">
    <property type="entry name" value="RNA_pol_sigma70_r2"/>
</dbReference>
<organism evidence="9 10">
    <name type="scientific">Prosthecobacter debontii</name>
    <dbReference type="NCBI Taxonomy" id="48467"/>
    <lineage>
        <taxon>Bacteria</taxon>
        <taxon>Pseudomonadati</taxon>
        <taxon>Verrucomicrobiota</taxon>
        <taxon>Verrucomicrobiia</taxon>
        <taxon>Verrucomicrobiales</taxon>
        <taxon>Verrucomicrobiaceae</taxon>
        <taxon>Prosthecobacter</taxon>
    </lineage>
</organism>
<evidence type="ECO:0000256" key="2">
    <source>
        <dbReference type="ARBA" id="ARBA00023015"/>
    </source>
</evidence>
<evidence type="ECO:0000256" key="6">
    <source>
        <dbReference type="SAM" id="MobiDB-lite"/>
    </source>
</evidence>
<dbReference type="CDD" id="cd06171">
    <property type="entry name" value="Sigma70_r4"/>
    <property type="match status" value="1"/>
</dbReference>
<evidence type="ECO:0000256" key="5">
    <source>
        <dbReference type="ARBA" id="ARBA00023163"/>
    </source>
</evidence>
<dbReference type="Pfam" id="PF04542">
    <property type="entry name" value="Sigma70_r2"/>
    <property type="match status" value="1"/>
</dbReference>
<keyword evidence="3" id="KW-0731">Sigma factor</keyword>
<dbReference type="InterPro" id="IPR014284">
    <property type="entry name" value="RNA_pol_sigma-70_dom"/>
</dbReference>
<dbReference type="PANTHER" id="PTHR43133:SF8">
    <property type="entry name" value="RNA POLYMERASE SIGMA FACTOR HI_1459-RELATED"/>
    <property type="match status" value="1"/>
</dbReference>
<evidence type="ECO:0000259" key="7">
    <source>
        <dbReference type="Pfam" id="PF04542"/>
    </source>
</evidence>
<dbReference type="SUPFAM" id="SSF88946">
    <property type="entry name" value="Sigma2 domain of RNA polymerase sigma factors"/>
    <property type="match status" value="1"/>
</dbReference>
<feature type="domain" description="RNA polymerase sigma factor 70 region 4 type 2" evidence="8">
    <location>
        <begin position="125"/>
        <end position="175"/>
    </location>
</feature>
<evidence type="ECO:0000313" key="9">
    <source>
        <dbReference type="EMBL" id="SKA99308.1"/>
    </source>
</evidence>
<name>A0A1T4YCQ6_9BACT</name>
<feature type="compositionally biased region" description="Polar residues" evidence="6">
    <location>
        <begin position="258"/>
        <end position="280"/>
    </location>
</feature>
<feature type="domain" description="RNA polymerase sigma-70 region 2" evidence="7">
    <location>
        <begin position="29"/>
        <end position="93"/>
    </location>
</feature>
<dbReference type="InterPro" id="IPR013325">
    <property type="entry name" value="RNA_pol_sigma_r2"/>
</dbReference>
<dbReference type="InterPro" id="IPR039425">
    <property type="entry name" value="RNA_pol_sigma-70-like"/>
</dbReference>
<evidence type="ECO:0000259" key="8">
    <source>
        <dbReference type="Pfam" id="PF08281"/>
    </source>
</evidence>
<evidence type="ECO:0000313" key="10">
    <source>
        <dbReference type="Proteomes" id="UP000190774"/>
    </source>
</evidence>
<gene>
    <name evidence="9" type="ORF">SAMN02745166_02901</name>
</gene>
<dbReference type="Gene3D" id="1.10.10.10">
    <property type="entry name" value="Winged helix-like DNA-binding domain superfamily/Winged helix DNA-binding domain"/>
    <property type="match status" value="1"/>
</dbReference>
<dbReference type="RefSeq" id="WP_176159445.1">
    <property type="nucleotide sequence ID" value="NZ_FUYE01000009.1"/>
</dbReference>
<evidence type="ECO:0000256" key="3">
    <source>
        <dbReference type="ARBA" id="ARBA00023082"/>
    </source>
</evidence>
<dbReference type="Gene3D" id="1.10.1740.10">
    <property type="match status" value="1"/>
</dbReference>
<keyword evidence="4" id="KW-0238">DNA-binding</keyword>
<dbReference type="AlphaFoldDB" id="A0A1T4YCQ6"/>
<keyword evidence="10" id="KW-1185">Reference proteome</keyword>